<evidence type="ECO:0008006" key="3">
    <source>
        <dbReference type="Google" id="ProtNLM"/>
    </source>
</evidence>
<gene>
    <name evidence="1" type="ORF">ORI27_24100</name>
</gene>
<reference evidence="1 2" key="1">
    <citation type="submission" date="2022-11" db="EMBL/GenBank/DDBJ databases">
        <title>Mycobacterium sp. nov.</title>
        <authorList>
            <person name="Papic B."/>
            <person name="Spicic S."/>
            <person name="Duvnjak S."/>
        </authorList>
    </citation>
    <scope>NUCLEOTIDE SEQUENCE [LARGE SCALE GENOMIC DNA]</scope>
    <source>
        <strain evidence="1 2">CVI_P4</strain>
    </source>
</reference>
<organism evidence="1 2">
    <name type="scientific">Mycobacterium pinniadriaticum</name>
    <dbReference type="NCBI Taxonomy" id="2994102"/>
    <lineage>
        <taxon>Bacteria</taxon>
        <taxon>Bacillati</taxon>
        <taxon>Actinomycetota</taxon>
        <taxon>Actinomycetes</taxon>
        <taxon>Mycobacteriales</taxon>
        <taxon>Mycobacteriaceae</taxon>
        <taxon>Mycobacterium</taxon>
    </lineage>
</organism>
<dbReference type="Proteomes" id="UP001300745">
    <property type="component" value="Unassembled WGS sequence"/>
</dbReference>
<evidence type="ECO:0000313" key="1">
    <source>
        <dbReference type="EMBL" id="MCX2939785.1"/>
    </source>
</evidence>
<proteinExistence type="predicted"/>
<dbReference type="RefSeq" id="WP_265999595.1">
    <property type="nucleotide sequence ID" value="NZ_JAPJDN010000028.1"/>
</dbReference>
<accession>A0ABT3SJU5</accession>
<sequence>MTVIGAGAVAHAVGWWAQEFGHHGTWTTIDGDDATISNTNRCLGMTASDAGWPAGLPASQPRAKAVILADLLSGPSVPMWFDQWIATDPERPDLLLPLANERGVRAHAAALGEPILLHATTSASWTAELHRHVPSVDDCPTCRLPERAKPQFACSTGPASPDPGSSDAALPFLSAAAGLMLIVAMQQLTIDDSLVSGRHNHFRLCFERGVRLRRSVHPARCPHTLARAARRAIQTSEPRRFDRLDRDANTR</sequence>
<evidence type="ECO:0000313" key="2">
    <source>
        <dbReference type="Proteomes" id="UP001300745"/>
    </source>
</evidence>
<comment type="caution">
    <text evidence="1">The sequence shown here is derived from an EMBL/GenBank/DDBJ whole genome shotgun (WGS) entry which is preliminary data.</text>
</comment>
<dbReference type="EMBL" id="JAPJDO010000028">
    <property type="protein sequence ID" value="MCX2939785.1"/>
    <property type="molecule type" value="Genomic_DNA"/>
</dbReference>
<keyword evidence="2" id="KW-1185">Reference proteome</keyword>
<protein>
    <recommendedName>
        <fullName evidence="3">THIF-type NAD/FAD binding fold domain-containing protein</fullName>
    </recommendedName>
</protein>
<name>A0ABT3SJU5_9MYCO</name>